<evidence type="ECO:0000313" key="1">
    <source>
        <dbReference type="EMBL" id="MBX59983.1"/>
    </source>
</evidence>
<proteinExistence type="predicted"/>
<name>A0A2P2PZ97_RHIMU</name>
<protein>
    <submittedName>
        <fullName evidence="1">Uncharacterized protein</fullName>
    </submittedName>
</protein>
<sequence length="30" mass="3399">MSDSRYGTNSLLSDQLQCLNFMLLILVLPI</sequence>
<reference evidence="1" key="1">
    <citation type="submission" date="2018-02" db="EMBL/GenBank/DDBJ databases">
        <title>Rhizophora mucronata_Transcriptome.</title>
        <authorList>
            <person name="Meera S.P."/>
            <person name="Sreeshan A."/>
            <person name="Augustine A."/>
        </authorList>
    </citation>
    <scope>NUCLEOTIDE SEQUENCE</scope>
    <source>
        <tissue evidence="1">Leaf</tissue>
    </source>
</reference>
<dbReference type="AlphaFoldDB" id="A0A2P2PZ97"/>
<organism evidence="1">
    <name type="scientific">Rhizophora mucronata</name>
    <name type="common">Asiatic mangrove</name>
    <dbReference type="NCBI Taxonomy" id="61149"/>
    <lineage>
        <taxon>Eukaryota</taxon>
        <taxon>Viridiplantae</taxon>
        <taxon>Streptophyta</taxon>
        <taxon>Embryophyta</taxon>
        <taxon>Tracheophyta</taxon>
        <taxon>Spermatophyta</taxon>
        <taxon>Magnoliopsida</taxon>
        <taxon>eudicotyledons</taxon>
        <taxon>Gunneridae</taxon>
        <taxon>Pentapetalae</taxon>
        <taxon>rosids</taxon>
        <taxon>fabids</taxon>
        <taxon>Malpighiales</taxon>
        <taxon>Rhizophoraceae</taxon>
        <taxon>Rhizophora</taxon>
    </lineage>
</organism>
<accession>A0A2P2PZ97</accession>
<dbReference type="EMBL" id="GGEC01079499">
    <property type="protein sequence ID" value="MBX59983.1"/>
    <property type="molecule type" value="Transcribed_RNA"/>
</dbReference>